<name>A0AAV4UYN2_CAEEX</name>
<dbReference type="GO" id="GO:0046975">
    <property type="term" value="F:histone H3K36 methyltransferase activity"/>
    <property type="evidence" value="ECO:0007669"/>
    <property type="project" value="InterPro"/>
</dbReference>
<dbReference type="Proteomes" id="UP001054945">
    <property type="component" value="Unassembled WGS sequence"/>
</dbReference>
<dbReference type="PANTHER" id="PTHR46711">
    <property type="entry name" value="HISTONE-LYSINE N-METHYLTRANSFERASE SETD2"/>
    <property type="match status" value="1"/>
</dbReference>
<dbReference type="InterPro" id="IPR001214">
    <property type="entry name" value="SET_dom"/>
</dbReference>
<accession>A0AAV4UYN2</accession>
<evidence type="ECO:0000259" key="1">
    <source>
        <dbReference type="PROSITE" id="PS50280"/>
    </source>
</evidence>
<keyword evidence="3" id="KW-1185">Reference proteome</keyword>
<dbReference type="GO" id="GO:0005694">
    <property type="term" value="C:chromosome"/>
    <property type="evidence" value="ECO:0007669"/>
    <property type="project" value="TreeGrafter"/>
</dbReference>
<dbReference type="AlphaFoldDB" id="A0AAV4UYN2"/>
<dbReference type="PANTHER" id="PTHR46711:SF1">
    <property type="entry name" value="HISTONE-LYSINE N-METHYLTRANSFERASE SETD2"/>
    <property type="match status" value="1"/>
</dbReference>
<evidence type="ECO:0000313" key="3">
    <source>
        <dbReference type="Proteomes" id="UP001054945"/>
    </source>
</evidence>
<dbReference type="SUPFAM" id="SSF82199">
    <property type="entry name" value="SET domain"/>
    <property type="match status" value="1"/>
</dbReference>
<reference evidence="2 3" key="1">
    <citation type="submission" date="2021-06" db="EMBL/GenBank/DDBJ databases">
        <title>Caerostris extrusa draft genome.</title>
        <authorList>
            <person name="Kono N."/>
            <person name="Arakawa K."/>
        </authorList>
    </citation>
    <scope>NUCLEOTIDE SEQUENCE [LARGE SCALE GENOMIC DNA]</scope>
</reference>
<comment type="caution">
    <text evidence="2">The sequence shown here is derived from an EMBL/GenBank/DDBJ whole genome shotgun (WGS) entry which is preliminary data.</text>
</comment>
<proteinExistence type="predicted"/>
<protein>
    <submittedName>
        <fullName evidence="2">Histone-lysine N-methyltransferase SETD2</fullName>
    </submittedName>
</protein>
<sequence>MALKSDEILDAANKGNLSRFMNHSCDPNCETQKWTVNGNLRIGFFAKRDIKAGEELTFDYQFQRYGYVTFIKSNIDDVLLGCVLNENN</sequence>
<dbReference type="SMART" id="SM00317">
    <property type="entry name" value="SET"/>
    <property type="match status" value="1"/>
</dbReference>
<dbReference type="Pfam" id="PF00856">
    <property type="entry name" value="SET"/>
    <property type="match status" value="1"/>
</dbReference>
<dbReference type="GO" id="GO:0005634">
    <property type="term" value="C:nucleus"/>
    <property type="evidence" value="ECO:0007669"/>
    <property type="project" value="TreeGrafter"/>
</dbReference>
<gene>
    <name evidence="2" type="primary">SETD2</name>
    <name evidence="2" type="ORF">CEXT_105821</name>
</gene>
<organism evidence="2 3">
    <name type="scientific">Caerostris extrusa</name>
    <name type="common">Bark spider</name>
    <name type="synonym">Caerostris bankana</name>
    <dbReference type="NCBI Taxonomy" id="172846"/>
    <lineage>
        <taxon>Eukaryota</taxon>
        <taxon>Metazoa</taxon>
        <taxon>Ecdysozoa</taxon>
        <taxon>Arthropoda</taxon>
        <taxon>Chelicerata</taxon>
        <taxon>Arachnida</taxon>
        <taxon>Araneae</taxon>
        <taxon>Araneomorphae</taxon>
        <taxon>Entelegynae</taxon>
        <taxon>Araneoidea</taxon>
        <taxon>Araneidae</taxon>
        <taxon>Caerostris</taxon>
    </lineage>
</organism>
<dbReference type="InterPro" id="IPR046341">
    <property type="entry name" value="SET_dom_sf"/>
</dbReference>
<dbReference type="Gene3D" id="2.170.270.10">
    <property type="entry name" value="SET domain"/>
    <property type="match status" value="1"/>
</dbReference>
<dbReference type="EMBL" id="BPLR01013708">
    <property type="protein sequence ID" value="GIY63172.1"/>
    <property type="molecule type" value="Genomic_DNA"/>
</dbReference>
<evidence type="ECO:0000313" key="2">
    <source>
        <dbReference type="EMBL" id="GIY63172.1"/>
    </source>
</evidence>
<feature type="domain" description="SET" evidence="1">
    <location>
        <begin position="1"/>
        <end position="61"/>
    </location>
</feature>
<dbReference type="InterPro" id="IPR042294">
    <property type="entry name" value="SETD2_animal"/>
</dbReference>
<dbReference type="PROSITE" id="PS50280">
    <property type="entry name" value="SET"/>
    <property type="match status" value="1"/>
</dbReference>
<dbReference type="GO" id="GO:0010468">
    <property type="term" value="P:regulation of gene expression"/>
    <property type="evidence" value="ECO:0007669"/>
    <property type="project" value="TreeGrafter"/>
</dbReference>